<evidence type="ECO:0000313" key="1">
    <source>
        <dbReference type="EMBL" id="KAA0971646.1"/>
    </source>
</evidence>
<proteinExistence type="predicted"/>
<name>A0A5B0DYY6_9HYPH</name>
<comment type="caution">
    <text evidence="1">The sequence shown here is derived from an EMBL/GenBank/DDBJ whole genome shotgun (WGS) entry which is preliminary data.</text>
</comment>
<protein>
    <submittedName>
        <fullName evidence="1">Uncharacterized protein</fullName>
    </submittedName>
</protein>
<dbReference type="RefSeq" id="WP_188052157.1">
    <property type="nucleotide sequence ID" value="NZ_VTWH01000001.1"/>
</dbReference>
<dbReference type="AlphaFoldDB" id="A0A5B0DYY6"/>
<keyword evidence="2" id="KW-1185">Reference proteome</keyword>
<reference evidence="1 2" key="1">
    <citation type="submission" date="2019-08" db="EMBL/GenBank/DDBJ databases">
        <title>Aureimonas fodiniaquatilis sp. nov., isolated from a coal mine wastewater.</title>
        <authorList>
            <person name="Kim W."/>
        </authorList>
    </citation>
    <scope>NUCLEOTIDE SEQUENCE [LARGE SCALE GENOMIC DNA]</scope>
    <source>
        <strain evidence="1 2">CAU 1482</strain>
    </source>
</reference>
<accession>A0A5B0DYY6</accession>
<gene>
    <name evidence="1" type="ORF">FPY71_00460</name>
</gene>
<evidence type="ECO:0000313" key="2">
    <source>
        <dbReference type="Proteomes" id="UP000324738"/>
    </source>
</evidence>
<dbReference type="EMBL" id="VTWH01000001">
    <property type="protein sequence ID" value="KAA0971646.1"/>
    <property type="molecule type" value="Genomic_DNA"/>
</dbReference>
<organism evidence="1 2">
    <name type="scientific">Aureimonas fodinaquatilis</name>
    <dbReference type="NCBI Taxonomy" id="2565783"/>
    <lineage>
        <taxon>Bacteria</taxon>
        <taxon>Pseudomonadati</taxon>
        <taxon>Pseudomonadota</taxon>
        <taxon>Alphaproteobacteria</taxon>
        <taxon>Hyphomicrobiales</taxon>
        <taxon>Aurantimonadaceae</taxon>
        <taxon>Aureimonas</taxon>
    </lineage>
</organism>
<sequence>MIDLSENGAGMAGMSVVRLFGVALAVTLLSGCGLSGDVIAGGMAQASANLAQANHNLMMQYGSCREGLMMTERGCEVPSLRYNSRGRAYVADGYGGWIREPAYD</sequence>
<dbReference type="Proteomes" id="UP000324738">
    <property type="component" value="Unassembled WGS sequence"/>
</dbReference>